<dbReference type="Proteomes" id="UP000886339">
    <property type="component" value="Unassembled WGS sequence"/>
</dbReference>
<comment type="caution">
    <text evidence="2">The sequence shown here is derived from an EMBL/GenBank/DDBJ whole genome shotgun (WGS) entry which is preliminary data.</text>
</comment>
<name>A0A831WAR7_9GAMM</name>
<proteinExistence type="predicted"/>
<accession>A0A831WAR7</accession>
<organism evidence="2">
    <name type="scientific">Thiolapillus brandeum</name>
    <dbReference type="NCBI Taxonomy" id="1076588"/>
    <lineage>
        <taxon>Bacteria</taxon>
        <taxon>Pseudomonadati</taxon>
        <taxon>Pseudomonadota</taxon>
        <taxon>Gammaproteobacteria</taxon>
        <taxon>Chromatiales</taxon>
        <taxon>Sedimenticolaceae</taxon>
        <taxon>Thiolapillus</taxon>
    </lineage>
</organism>
<protein>
    <recommendedName>
        <fullName evidence="3">Lytic murein transglycosylase</fullName>
    </recommendedName>
</protein>
<reference evidence="2" key="1">
    <citation type="journal article" date="2020" name="mSystems">
        <title>Genome- and Community-Level Interaction Insights into Carbon Utilization and Element Cycling Functions of Hydrothermarchaeota in Hydrothermal Sediment.</title>
        <authorList>
            <person name="Zhou Z."/>
            <person name="Liu Y."/>
            <person name="Xu W."/>
            <person name="Pan J."/>
            <person name="Luo Z.H."/>
            <person name="Li M."/>
        </authorList>
    </citation>
    <scope>NUCLEOTIDE SEQUENCE [LARGE SCALE GENOMIC DNA]</scope>
    <source>
        <strain evidence="2">HyVt-458</strain>
    </source>
</reference>
<dbReference type="AlphaFoldDB" id="A0A831WAR7"/>
<keyword evidence="1" id="KW-1133">Transmembrane helix</keyword>
<evidence type="ECO:0000313" key="2">
    <source>
        <dbReference type="EMBL" id="HEC05480.1"/>
    </source>
</evidence>
<evidence type="ECO:0008006" key="3">
    <source>
        <dbReference type="Google" id="ProtNLM"/>
    </source>
</evidence>
<dbReference type="EMBL" id="DRLF01000053">
    <property type="protein sequence ID" value="HEC05480.1"/>
    <property type="molecule type" value="Genomic_DNA"/>
</dbReference>
<feature type="transmembrane region" description="Helical" evidence="1">
    <location>
        <begin position="6"/>
        <end position="23"/>
    </location>
</feature>
<gene>
    <name evidence="2" type="ORF">ENJ12_01390</name>
</gene>
<keyword evidence="1" id="KW-0812">Transmembrane</keyword>
<keyword evidence="1" id="KW-0472">Membrane</keyword>
<evidence type="ECO:0000256" key="1">
    <source>
        <dbReference type="SAM" id="Phobius"/>
    </source>
</evidence>
<sequence>MGDHIFLKVLGVTIIALAAALWLPGGQPPEEYKNLPWQIEVTPDGLSQVFGVTLGKSTLSDVETQFQEPAEVSLFATDAGERVVEAYFNTVTLNGFKAKIVATLGFSGEELQGMYDRGERISSLAQGKRKVTLSGNDLAQTKQTPVVALTYLPRIDLAESTVIKRFGEPAEKRMEADGKVEHWLYPDKGLDVVMYAEAREVLQYVAPRDFDRLRKPLQDGGNSTPKL</sequence>